<sequence length="223" mass="24521">MAICSSALALGYCFRTAHCLLPHNQDERALAAGHQRDMSCRQCSASLSSTDLQIWVWRRRILSCLTRGWTHHMALCSPQPPLAFEWASEDLQAPAAATCAFSINARPVTPTRACSGLVMMIPALATGRKNVSRLAPIQMVLPVHAALGVLTGVKMLLAVFIARLPRLPTIKVFLKSFTPSLLYLYPTFVQATITNQEMLDCLALWPCFNLVKFLGGLEDPAVR</sequence>
<proteinExistence type="predicted"/>
<gene>
    <name evidence="2" type="ORF">DFH08DRAFT_956805</name>
</gene>
<keyword evidence="1" id="KW-0472">Membrane</keyword>
<dbReference type="EMBL" id="JARIHO010000012">
    <property type="protein sequence ID" value="KAJ7351987.1"/>
    <property type="molecule type" value="Genomic_DNA"/>
</dbReference>
<protein>
    <submittedName>
        <fullName evidence="2">Uncharacterized protein</fullName>
    </submittedName>
</protein>
<feature type="transmembrane region" description="Helical" evidence="1">
    <location>
        <begin position="139"/>
        <end position="162"/>
    </location>
</feature>
<keyword evidence="1" id="KW-0812">Transmembrane</keyword>
<comment type="caution">
    <text evidence="2">The sequence shown here is derived from an EMBL/GenBank/DDBJ whole genome shotgun (WGS) entry which is preliminary data.</text>
</comment>
<dbReference type="AlphaFoldDB" id="A0AAD7ETZ8"/>
<reference evidence="2" key="1">
    <citation type="submission" date="2023-03" db="EMBL/GenBank/DDBJ databases">
        <title>Massive genome expansion in bonnet fungi (Mycena s.s.) driven by repeated elements and novel gene families across ecological guilds.</title>
        <authorList>
            <consortium name="Lawrence Berkeley National Laboratory"/>
            <person name="Harder C.B."/>
            <person name="Miyauchi S."/>
            <person name="Viragh M."/>
            <person name="Kuo A."/>
            <person name="Thoen E."/>
            <person name="Andreopoulos B."/>
            <person name="Lu D."/>
            <person name="Skrede I."/>
            <person name="Drula E."/>
            <person name="Henrissat B."/>
            <person name="Morin E."/>
            <person name="Kohler A."/>
            <person name="Barry K."/>
            <person name="LaButti K."/>
            <person name="Morin E."/>
            <person name="Salamov A."/>
            <person name="Lipzen A."/>
            <person name="Mereny Z."/>
            <person name="Hegedus B."/>
            <person name="Baldrian P."/>
            <person name="Stursova M."/>
            <person name="Weitz H."/>
            <person name="Taylor A."/>
            <person name="Grigoriev I.V."/>
            <person name="Nagy L.G."/>
            <person name="Martin F."/>
            <person name="Kauserud H."/>
        </authorList>
    </citation>
    <scope>NUCLEOTIDE SEQUENCE</scope>
    <source>
        <strain evidence="2">CBHHK002</strain>
    </source>
</reference>
<name>A0AAD7ETZ8_9AGAR</name>
<keyword evidence="1" id="KW-1133">Transmembrane helix</keyword>
<evidence type="ECO:0000313" key="3">
    <source>
        <dbReference type="Proteomes" id="UP001218218"/>
    </source>
</evidence>
<accession>A0AAD7ETZ8</accession>
<keyword evidence="3" id="KW-1185">Reference proteome</keyword>
<evidence type="ECO:0000256" key="1">
    <source>
        <dbReference type="SAM" id="Phobius"/>
    </source>
</evidence>
<evidence type="ECO:0000313" key="2">
    <source>
        <dbReference type="EMBL" id="KAJ7351987.1"/>
    </source>
</evidence>
<dbReference type="Proteomes" id="UP001218218">
    <property type="component" value="Unassembled WGS sequence"/>
</dbReference>
<organism evidence="2 3">
    <name type="scientific">Mycena albidolilacea</name>
    <dbReference type="NCBI Taxonomy" id="1033008"/>
    <lineage>
        <taxon>Eukaryota</taxon>
        <taxon>Fungi</taxon>
        <taxon>Dikarya</taxon>
        <taxon>Basidiomycota</taxon>
        <taxon>Agaricomycotina</taxon>
        <taxon>Agaricomycetes</taxon>
        <taxon>Agaricomycetidae</taxon>
        <taxon>Agaricales</taxon>
        <taxon>Marasmiineae</taxon>
        <taxon>Mycenaceae</taxon>
        <taxon>Mycena</taxon>
    </lineage>
</organism>